<keyword evidence="2" id="KW-0378">Hydrolase</keyword>
<dbReference type="EMBL" id="MU006781">
    <property type="protein sequence ID" value="KAF2642341.1"/>
    <property type="molecule type" value="Genomic_DNA"/>
</dbReference>
<dbReference type="SUPFAM" id="SSF53474">
    <property type="entry name" value="alpha/beta-Hydrolases"/>
    <property type="match status" value="1"/>
</dbReference>
<dbReference type="PANTHER" id="PTHR17630:SF55">
    <property type="entry name" value="DIENELACTONE HYDROLASE FAMILY PROTEIN (AFU_ORTHOLOGUE AFUA_1G01900)"/>
    <property type="match status" value="1"/>
</dbReference>
<sequence>MVSDCCKSGFRWNGTPTGTESTLAGTKAYVTGNNKDVAILLVHDIFGWTFNNLRLLADHFAEEAGATVYIPDFFDGEIVTEETMVNPELREKFDLMGFIGRHNKEIRYPQILAAAKALKAEYSKTGAIGYCYGGWAVFKLGSDPSIVDAVSGVHPSIVEPAELDALKVPTQILAPEHDFSFTPDLKAHANTVIPTLGVPYEYVYFPGLQHGFAGRGDQNDKAQVAGLERAKNSAVGFFKEFLH</sequence>
<reference evidence="2" key="1">
    <citation type="journal article" date="2020" name="Stud. Mycol.">
        <title>101 Dothideomycetes genomes: a test case for predicting lifestyles and emergence of pathogens.</title>
        <authorList>
            <person name="Haridas S."/>
            <person name="Albert R."/>
            <person name="Binder M."/>
            <person name="Bloem J."/>
            <person name="Labutti K."/>
            <person name="Salamov A."/>
            <person name="Andreopoulos B."/>
            <person name="Baker S."/>
            <person name="Barry K."/>
            <person name="Bills G."/>
            <person name="Bluhm B."/>
            <person name="Cannon C."/>
            <person name="Castanera R."/>
            <person name="Culley D."/>
            <person name="Daum C."/>
            <person name="Ezra D."/>
            <person name="Gonzalez J."/>
            <person name="Henrissat B."/>
            <person name="Kuo A."/>
            <person name="Liang C."/>
            <person name="Lipzen A."/>
            <person name="Lutzoni F."/>
            <person name="Magnuson J."/>
            <person name="Mondo S."/>
            <person name="Nolan M."/>
            <person name="Ohm R."/>
            <person name="Pangilinan J."/>
            <person name="Park H.-J."/>
            <person name="Ramirez L."/>
            <person name="Alfaro M."/>
            <person name="Sun H."/>
            <person name="Tritt A."/>
            <person name="Yoshinaga Y."/>
            <person name="Zwiers L.-H."/>
            <person name="Turgeon B."/>
            <person name="Goodwin S."/>
            <person name="Spatafora J."/>
            <person name="Crous P."/>
            <person name="Grigoriev I."/>
        </authorList>
    </citation>
    <scope>NUCLEOTIDE SEQUENCE</scope>
    <source>
        <strain evidence="2">CBS 473.64</strain>
    </source>
</reference>
<evidence type="ECO:0000313" key="3">
    <source>
        <dbReference type="Proteomes" id="UP000799753"/>
    </source>
</evidence>
<dbReference type="Gene3D" id="3.40.50.1820">
    <property type="entry name" value="alpha/beta hydrolase"/>
    <property type="match status" value="1"/>
</dbReference>
<organism evidence="2 3">
    <name type="scientific">Massarina eburnea CBS 473.64</name>
    <dbReference type="NCBI Taxonomy" id="1395130"/>
    <lineage>
        <taxon>Eukaryota</taxon>
        <taxon>Fungi</taxon>
        <taxon>Dikarya</taxon>
        <taxon>Ascomycota</taxon>
        <taxon>Pezizomycotina</taxon>
        <taxon>Dothideomycetes</taxon>
        <taxon>Pleosporomycetidae</taxon>
        <taxon>Pleosporales</taxon>
        <taxon>Massarineae</taxon>
        <taxon>Massarinaceae</taxon>
        <taxon>Massarina</taxon>
    </lineage>
</organism>
<name>A0A6A6S5I9_9PLEO</name>
<dbReference type="OrthoDB" id="10019231at2759"/>
<dbReference type="Proteomes" id="UP000799753">
    <property type="component" value="Unassembled WGS sequence"/>
</dbReference>
<feature type="domain" description="Dienelactone hydrolase" evidence="1">
    <location>
        <begin position="30"/>
        <end position="241"/>
    </location>
</feature>
<gene>
    <name evidence="2" type="ORF">P280DRAFT_547839</name>
</gene>
<protein>
    <submittedName>
        <fullName evidence="2">Alpha/beta-hydrolase</fullName>
    </submittedName>
</protein>
<dbReference type="InterPro" id="IPR029058">
    <property type="entry name" value="AB_hydrolase_fold"/>
</dbReference>
<keyword evidence="3" id="KW-1185">Reference proteome</keyword>
<evidence type="ECO:0000259" key="1">
    <source>
        <dbReference type="Pfam" id="PF01738"/>
    </source>
</evidence>
<dbReference type="GO" id="GO:0016787">
    <property type="term" value="F:hydrolase activity"/>
    <property type="evidence" value="ECO:0007669"/>
    <property type="project" value="UniProtKB-KW"/>
</dbReference>
<dbReference type="PANTHER" id="PTHR17630">
    <property type="entry name" value="DIENELACTONE HYDROLASE"/>
    <property type="match status" value="1"/>
</dbReference>
<dbReference type="Pfam" id="PF01738">
    <property type="entry name" value="DLH"/>
    <property type="match status" value="1"/>
</dbReference>
<dbReference type="InterPro" id="IPR002925">
    <property type="entry name" value="Dienelactn_hydro"/>
</dbReference>
<evidence type="ECO:0000313" key="2">
    <source>
        <dbReference type="EMBL" id="KAF2642341.1"/>
    </source>
</evidence>
<proteinExistence type="predicted"/>
<dbReference type="AlphaFoldDB" id="A0A6A6S5I9"/>
<accession>A0A6A6S5I9</accession>